<organism evidence="2 3">
    <name type="scientific">Occallatibacter riparius</name>
    <dbReference type="NCBI Taxonomy" id="1002689"/>
    <lineage>
        <taxon>Bacteria</taxon>
        <taxon>Pseudomonadati</taxon>
        <taxon>Acidobacteriota</taxon>
        <taxon>Terriglobia</taxon>
        <taxon>Terriglobales</taxon>
        <taxon>Acidobacteriaceae</taxon>
        <taxon>Occallatibacter</taxon>
    </lineage>
</organism>
<dbReference type="EMBL" id="CP093313">
    <property type="protein sequence ID" value="UWZ86338.1"/>
    <property type="molecule type" value="Genomic_DNA"/>
</dbReference>
<keyword evidence="3" id="KW-1185">Reference proteome</keyword>
<dbReference type="Gene3D" id="2.40.160.20">
    <property type="match status" value="1"/>
</dbReference>
<evidence type="ECO:0000313" key="3">
    <source>
        <dbReference type="Proteomes" id="UP001059380"/>
    </source>
</evidence>
<dbReference type="InterPro" id="IPR011250">
    <property type="entry name" value="OMP/PagP_B-barrel"/>
</dbReference>
<dbReference type="RefSeq" id="WP_260795978.1">
    <property type="nucleotide sequence ID" value="NZ_CP093313.1"/>
</dbReference>
<feature type="region of interest" description="Disordered" evidence="1">
    <location>
        <begin position="52"/>
        <end position="84"/>
    </location>
</feature>
<dbReference type="KEGG" id="orp:MOP44_10415"/>
<dbReference type="Proteomes" id="UP001059380">
    <property type="component" value="Chromosome"/>
</dbReference>
<evidence type="ECO:0000313" key="2">
    <source>
        <dbReference type="EMBL" id="UWZ86338.1"/>
    </source>
</evidence>
<sequence>MSYAGWLSLPSRVVLAGVAALLSVGVVSAQSSSFPETSHNAAISATESSSTDFNYAASDPDASPSPAPAAGGGQYDNKASSSSSGWKGKLAFEVGGGFNIPTSETSPYINTGYQINAGGGFHLSKMVSLLAMYQFIGDGMPSNIAAQAGVDGGNVHIWSFTLNPIVNLMPHHNTSVYVTGGGGFYRKTTNFQVLSPEQFCSYFYCSIGYVPQTVGSFSSNQGGWSVGGGVSHRFAGAYGDGKMALFAEARYLDVLSPAILNQSPNGLNPITIGEGTKLVPVSFGLRF</sequence>
<name>A0A9J7BWX6_9BACT</name>
<evidence type="ECO:0000256" key="1">
    <source>
        <dbReference type="SAM" id="MobiDB-lite"/>
    </source>
</evidence>
<protein>
    <submittedName>
        <fullName evidence="2">Outer membrane beta-barrel protein</fullName>
    </submittedName>
</protein>
<accession>A0A9J7BWX6</accession>
<dbReference type="AlphaFoldDB" id="A0A9J7BWX6"/>
<gene>
    <name evidence="2" type="ORF">MOP44_10415</name>
</gene>
<proteinExistence type="predicted"/>
<reference evidence="2" key="1">
    <citation type="submission" date="2021-04" db="EMBL/GenBank/DDBJ databases">
        <title>Phylogenetic analysis of Acidobacteriaceae.</title>
        <authorList>
            <person name="Qiu L."/>
            <person name="Zhang Q."/>
        </authorList>
    </citation>
    <scope>NUCLEOTIDE SEQUENCE</scope>
    <source>
        <strain evidence="2">DSM 25168</strain>
    </source>
</reference>
<dbReference type="SUPFAM" id="SSF56925">
    <property type="entry name" value="OMPA-like"/>
    <property type="match status" value="1"/>
</dbReference>